<proteinExistence type="predicted"/>
<sequence>MSVVVQDRLTSVRPLPAQLHDGEPPPWPSPSLAEPEFHYQGPEFLILWIAGTVAISSAPVVLAADAPWARGLGGAVALTGALAFVVYWFRYRARRREQLDRHERARKDVRPCWARVRSVDIVDTYATETSQRFVVRLGLAVWLPGRGSGGATTDLVEASLSLGPELVDQVTPGVYLGVQYDAQTRQSWPRTLVTPHGTQLSLLRE</sequence>
<evidence type="ECO:0000313" key="2">
    <source>
        <dbReference type="EMBL" id="WAS90675.1"/>
    </source>
</evidence>
<reference evidence="2" key="1">
    <citation type="submission" date="2022-11" db="EMBL/GenBank/DDBJ databases">
        <title>Minimal conservation of predation-associated metabolite biosynthetic gene clusters underscores biosynthetic potential of Myxococcota including descriptions for ten novel species: Archangium lansinium sp. nov., Myxococcus landrumus sp. nov., Nannocystis bai.</title>
        <authorList>
            <person name="Ahearne A."/>
            <person name="Stevens C."/>
            <person name="Dowd S."/>
        </authorList>
    </citation>
    <scope>NUCLEOTIDE SEQUENCE</scope>
    <source>
        <strain evidence="2">Fl3</strain>
    </source>
</reference>
<feature type="transmembrane region" description="Helical" evidence="1">
    <location>
        <begin position="68"/>
        <end position="89"/>
    </location>
</feature>
<feature type="transmembrane region" description="Helical" evidence="1">
    <location>
        <begin position="44"/>
        <end position="62"/>
    </location>
</feature>
<gene>
    <name evidence="2" type="ORF">O0S08_31190</name>
</gene>
<evidence type="ECO:0008006" key="4">
    <source>
        <dbReference type="Google" id="ProtNLM"/>
    </source>
</evidence>
<organism evidence="2 3">
    <name type="scientific">Nannocystis punicea</name>
    <dbReference type="NCBI Taxonomy" id="2995304"/>
    <lineage>
        <taxon>Bacteria</taxon>
        <taxon>Pseudomonadati</taxon>
        <taxon>Myxococcota</taxon>
        <taxon>Polyangia</taxon>
        <taxon>Nannocystales</taxon>
        <taxon>Nannocystaceae</taxon>
        <taxon>Nannocystis</taxon>
    </lineage>
</organism>
<evidence type="ECO:0000313" key="3">
    <source>
        <dbReference type="Proteomes" id="UP001164459"/>
    </source>
</evidence>
<dbReference type="Proteomes" id="UP001164459">
    <property type="component" value="Chromosome"/>
</dbReference>
<keyword evidence="1" id="KW-0472">Membrane</keyword>
<keyword evidence="1" id="KW-0812">Transmembrane</keyword>
<dbReference type="EMBL" id="CP114040">
    <property type="protein sequence ID" value="WAS90675.1"/>
    <property type="molecule type" value="Genomic_DNA"/>
</dbReference>
<accession>A0ABY7GUN3</accession>
<keyword evidence="3" id="KW-1185">Reference proteome</keyword>
<keyword evidence="1" id="KW-1133">Transmembrane helix</keyword>
<dbReference type="RefSeq" id="WP_269033002.1">
    <property type="nucleotide sequence ID" value="NZ_CP114040.1"/>
</dbReference>
<evidence type="ECO:0000256" key="1">
    <source>
        <dbReference type="SAM" id="Phobius"/>
    </source>
</evidence>
<name>A0ABY7GUN3_9BACT</name>
<protein>
    <recommendedName>
        <fullName evidence="4">DUF3592 domain-containing protein</fullName>
    </recommendedName>
</protein>